<reference evidence="6 7" key="1">
    <citation type="submission" date="2017-04" db="EMBL/GenBank/DDBJ databases">
        <title>Bacillus krulwichiae AM31D Genome sequencing and assembly.</title>
        <authorList>
            <person name="Krulwich T.A."/>
            <person name="Anastor L."/>
            <person name="Ehrlich R."/>
            <person name="Ehrlich G.D."/>
            <person name="Janto B."/>
        </authorList>
    </citation>
    <scope>NUCLEOTIDE SEQUENCE [LARGE SCALE GENOMIC DNA]</scope>
    <source>
        <strain evidence="6 7">AM31D</strain>
    </source>
</reference>
<dbReference type="AlphaFoldDB" id="A0A1X9MH12"/>
<dbReference type="KEGG" id="bkw:BkAM31D_24290"/>
<dbReference type="Pfam" id="PF00460">
    <property type="entry name" value="Flg_bb_rod"/>
    <property type="match status" value="1"/>
</dbReference>
<dbReference type="PANTHER" id="PTHR30435">
    <property type="entry name" value="FLAGELLAR PROTEIN"/>
    <property type="match status" value="1"/>
</dbReference>
<feature type="domain" description="Flagellar basal-body/hook protein C-terminal" evidence="4">
    <location>
        <begin position="233"/>
        <end position="275"/>
    </location>
</feature>
<gene>
    <name evidence="6" type="primary">flgG_2</name>
    <name evidence="6" type="ORF">BkAM31D_24290</name>
</gene>
<dbReference type="NCBIfam" id="TIGR03506">
    <property type="entry name" value="FlgEFG_subfam"/>
    <property type="match status" value="1"/>
</dbReference>
<name>A0A1X9MH12_9BACI</name>
<dbReference type="RefSeq" id="WP_066154829.1">
    <property type="nucleotide sequence ID" value="NZ_CP020814.1"/>
</dbReference>
<dbReference type="Proteomes" id="UP000193006">
    <property type="component" value="Chromosome"/>
</dbReference>
<dbReference type="InterPro" id="IPR053967">
    <property type="entry name" value="LlgE_F_G-like_D1"/>
</dbReference>
<sequence length="279" mass="30653">MNTSMISASVTMGQLQRKMDTISHNLANSNTTGFKRREATFSDLLFQQVHTQPNAQNEVGRLTPNGIRVGSGAKIAETALRLEQGPFINTDRELDFAITDKNHFFRIQTMENGNPVERLSRDGTFYFSENPGNPNQLTIVTSNGDFVLDQNGDRITLPLNFQSISLNEEGQLLVTLTDGTVENIGEFGLTRVLKPQLLDSIGDQLYRLPNFAALGLAAGDVLEAAAVNGRVSQGTLEGSNVDLGNEMNELMMAQRHYQFNSRAISMADDMAGLVNGLRR</sequence>
<dbReference type="SUPFAM" id="SSF117143">
    <property type="entry name" value="Flagellar hook protein flgE"/>
    <property type="match status" value="1"/>
</dbReference>
<evidence type="ECO:0000259" key="4">
    <source>
        <dbReference type="Pfam" id="PF06429"/>
    </source>
</evidence>
<evidence type="ECO:0000259" key="5">
    <source>
        <dbReference type="Pfam" id="PF22692"/>
    </source>
</evidence>
<keyword evidence="6" id="KW-0969">Cilium</keyword>
<keyword evidence="6" id="KW-0282">Flagellum</keyword>
<dbReference type="STRING" id="199441.BkAM31D_24290"/>
<accession>A0A1X9MH12</accession>
<feature type="domain" description="Flagellar hook protein FlgE/F/G-like D1" evidence="5">
    <location>
        <begin position="102"/>
        <end position="172"/>
    </location>
</feature>
<keyword evidence="6" id="KW-0966">Cell projection</keyword>
<dbReference type="EMBL" id="CP020814">
    <property type="protein sequence ID" value="ARK32726.1"/>
    <property type="molecule type" value="Genomic_DNA"/>
</dbReference>
<dbReference type="InterPro" id="IPR020013">
    <property type="entry name" value="Flagellar_FlgE/F/G"/>
</dbReference>
<proteinExistence type="inferred from homology"/>
<dbReference type="InterPro" id="IPR037925">
    <property type="entry name" value="FlgE/F/G-like"/>
</dbReference>
<comment type="subcellular location">
    <subcellularLocation>
        <location evidence="2">Bacterial flagellum basal body</location>
    </subcellularLocation>
</comment>
<comment type="similarity">
    <text evidence="1 2">Belongs to the flagella basal body rod proteins family.</text>
</comment>
<evidence type="ECO:0000313" key="6">
    <source>
        <dbReference type="EMBL" id="ARK32726.1"/>
    </source>
</evidence>
<dbReference type="PANTHER" id="PTHR30435:SF19">
    <property type="entry name" value="FLAGELLAR BASAL-BODY ROD PROTEIN FLGG"/>
    <property type="match status" value="1"/>
</dbReference>
<dbReference type="GO" id="GO:0071978">
    <property type="term" value="P:bacterial-type flagellum-dependent swarming motility"/>
    <property type="evidence" value="ECO:0007669"/>
    <property type="project" value="TreeGrafter"/>
</dbReference>
<dbReference type="InterPro" id="IPR010930">
    <property type="entry name" value="Flg_bb/hook_C_dom"/>
</dbReference>
<evidence type="ECO:0000256" key="1">
    <source>
        <dbReference type="ARBA" id="ARBA00009677"/>
    </source>
</evidence>
<dbReference type="GO" id="GO:0009425">
    <property type="term" value="C:bacterial-type flagellum basal body"/>
    <property type="evidence" value="ECO:0007669"/>
    <property type="project" value="UniProtKB-SubCell"/>
</dbReference>
<protein>
    <submittedName>
        <fullName evidence="6">Flagellar basal-body rod protein FlgG</fullName>
    </submittedName>
</protein>
<evidence type="ECO:0000259" key="3">
    <source>
        <dbReference type="Pfam" id="PF00460"/>
    </source>
</evidence>
<evidence type="ECO:0000313" key="7">
    <source>
        <dbReference type="Proteomes" id="UP000193006"/>
    </source>
</evidence>
<keyword evidence="7" id="KW-1185">Reference proteome</keyword>
<keyword evidence="2" id="KW-0975">Bacterial flagellum</keyword>
<dbReference type="InterPro" id="IPR001444">
    <property type="entry name" value="Flag_bb_rod_N"/>
</dbReference>
<evidence type="ECO:0000256" key="2">
    <source>
        <dbReference type="RuleBase" id="RU362116"/>
    </source>
</evidence>
<dbReference type="Pfam" id="PF22692">
    <property type="entry name" value="LlgE_F_G_D1"/>
    <property type="match status" value="1"/>
</dbReference>
<dbReference type="Pfam" id="PF06429">
    <property type="entry name" value="Flg_bbr_C"/>
    <property type="match status" value="1"/>
</dbReference>
<feature type="domain" description="Flagellar basal body rod protein N-terminal" evidence="3">
    <location>
        <begin position="11"/>
        <end position="35"/>
    </location>
</feature>
<organism evidence="6 7">
    <name type="scientific">Halalkalibacter krulwichiae</name>
    <dbReference type="NCBI Taxonomy" id="199441"/>
    <lineage>
        <taxon>Bacteria</taxon>
        <taxon>Bacillati</taxon>
        <taxon>Bacillota</taxon>
        <taxon>Bacilli</taxon>
        <taxon>Bacillales</taxon>
        <taxon>Bacillaceae</taxon>
        <taxon>Halalkalibacter</taxon>
    </lineage>
</organism>